<dbReference type="Gene3D" id="3.60.21.10">
    <property type="match status" value="1"/>
</dbReference>
<evidence type="ECO:0000256" key="2">
    <source>
        <dbReference type="ARBA" id="ARBA00022729"/>
    </source>
</evidence>
<feature type="signal peptide" evidence="3">
    <location>
        <begin position="1"/>
        <end position="23"/>
    </location>
</feature>
<dbReference type="InterPro" id="IPR000601">
    <property type="entry name" value="PKD_dom"/>
</dbReference>
<dbReference type="Pfam" id="PF18911">
    <property type="entry name" value="PKD_4"/>
    <property type="match status" value="2"/>
</dbReference>
<comment type="caution">
    <text evidence="5">The sequence shown here is derived from an EMBL/GenBank/DDBJ whole genome shotgun (WGS) entry which is preliminary data.</text>
</comment>
<dbReference type="SUPFAM" id="SSF89260">
    <property type="entry name" value="Collagen-binding domain"/>
    <property type="match status" value="1"/>
</dbReference>
<dbReference type="SUPFAM" id="SSF49363">
    <property type="entry name" value="Purple acid phosphatase, N-terminal domain"/>
    <property type="match status" value="1"/>
</dbReference>
<proteinExistence type="predicted"/>
<dbReference type="Gene3D" id="2.60.120.380">
    <property type="match status" value="2"/>
</dbReference>
<dbReference type="SMART" id="SM00089">
    <property type="entry name" value="PKD"/>
    <property type="match status" value="2"/>
</dbReference>
<dbReference type="InterPro" id="IPR029052">
    <property type="entry name" value="Metallo-depent_PP-like"/>
</dbReference>
<dbReference type="Pfam" id="PF04151">
    <property type="entry name" value="PPC"/>
    <property type="match status" value="2"/>
</dbReference>
<evidence type="ECO:0000256" key="3">
    <source>
        <dbReference type="SAM" id="SignalP"/>
    </source>
</evidence>
<dbReference type="Proteomes" id="UP000615755">
    <property type="component" value="Unassembled WGS sequence"/>
</dbReference>
<dbReference type="SUPFAM" id="SSF56300">
    <property type="entry name" value="Metallo-dependent phosphatases"/>
    <property type="match status" value="1"/>
</dbReference>
<dbReference type="Pfam" id="PF00149">
    <property type="entry name" value="Metallophos"/>
    <property type="match status" value="1"/>
</dbReference>
<dbReference type="CDD" id="cd00146">
    <property type="entry name" value="PKD"/>
    <property type="match status" value="2"/>
</dbReference>
<evidence type="ECO:0000256" key="1">
    <source>
        <dbReference type="ARBA" id="ARBA00001913"/>
    </source>
</evidence>
<dbReference type="Gene3D" id="2.60.40.10">
    <property type="entry name" value="Immunoglobulins"/>
    <property type="match status" value="2"/>
</dbReference>
<dbReference type="SUPFAM" id="SSF49299">
    <property type="entry name" value="PKD domain"/>
    <property type="match status" value="2"/>
</dbReference>
<dbReference type="InterPro" id="IPR004843">
    <property type="entry name" value="Calcineurin-like_PHP"/>
</dbReference>
<dbReference type="RefSeq" id="WP_192509303.1">
    <property type="nucleotide sequence ID" value="NZ_AQGV01000015.1"/>
</dbReference>
<dbReference type="InterPro" id="IPR035986">
    <property type="entry name" value="PKD_dom_sf"/>
</dbReference>
<feature type="chain" id="PRO_5045953355" description="PKD domain-containing protein" evidence="3">
    <location>
        <begin position="24"/>
        <end position="850"/>
    </location>
</feature>
<gene>
    <name evidence="5" type="ORF">PAUR_b0103</name>
</gene>
<protein>
    <recommendedName>
        <fullName evidence="4">PKD domain-containing protein</fullName>
    </recommendedName>
</protein>
<name>A0ABR9EGM3_9GAMM</name>
<evidence type="ECO:0000313" key="5">
    <source>
        <dbReference type="EMBL" id="MBE0370140.1"/>
    </source>
</evidence>
<dbReference type="InterPro" id="IPR008963">
    <property type="entry name" value="Purple_acid_Pase-like_N"/>
</dbReference>
<reference evidence="5 6" key="1">
    <citation type="submission" date="2015-03" db="EMBL/GenBank/DDBJ databases">
        <title>Genome sequence of Pseudoalteromonas aurantia.</title>
        <authorList>
            <person name="Xie B.-B."/>
            <person name="Rong J.-C."/>
            <person name="Qin Q.-L."/>
            <person name="Zhang Y.-Z."/>
        </authorList>
    </citation>
    <scope>NUCLEOTIDE SEQUENCE [LARGE SCALE GENOMIC DNA]</scope>
    <source>
        <strain evidence="5 6">208</strain>
    </source>
</reference>
<keyword evidence="6" id="KW-1185">Reference proteome</keyword>
<dbReference type="Gene3D" id="2.60.40.380">
    <property type="entry name" value="Purple acid phosphatase-like, N-terminal"/>
    <property type="match status" value="1"/>
</dbReference>
<evidence type="ECO:0000313" key="6">
    <source>
        <dbReference type="Proteomes" id="UP000615755"/>
    </source>
</evidence>
<sequence length="850" mass="94034">MKTTIINLVLATSLISTSFVGHTADLTRGPYLQMAAQKQVTIRWQTDTPVKSQLHYGESLGNLKPLSYSEALSTEHEITVDKLQPDKKYFYAIYDGATLLSGNDEQTYFRTSPLKDSDKNTRIWILGDPGRAGTDPDTTAQKIVRDGYLKFAGNTPPDFWMMLGDNAYNDGTITEYDNAVFSQYPTILKQSTLWPIMGNHDNRSADVETQTGGFYDLFSIPTNAQSGGVASSHEAYYSFDYGNIHVVVLNSSDKEHYKESSAMLDWLKQDLAANDSEWLISAFHHPVYGKSGHDSDEAENMIFMRERFLPVLEQYGVDLILAGHNHFYTRSVLMADHHKKSGDYNPSTHIMHGGNGQPDKDGAYTKKQGEKGAVFITHGASAGSGKGYARQVRPDEISEGKRHPTDYIYGGRGSIVLDIFANSLKAHVLGPQGDIVDYFTITHRDDDSPANNPPIAVINAPSELALFEAGQFSSEDSLDTDGHIVAYYWQFGDGVTSTLANSTHQYSAPGDYIVRLTLTDDKGAQTSTNTHISVSSALTTKLTKNEPITVSGNVKDTIYFYYEVDNTSQPVTISITGTQGDADLYVKYAQRPTKTDYDCKPNKNGSVETCNITELSAGKYFIMLYGHRAFSDVTLLATQTTLNNSNPVADANGPYQTTVGTNVHFSSAGSFDSDKDELSYYWQFGDSVTSTQVSPEHTYIKEGRYNVSLTVQDPHGAQSTDTTFVKVSDDITQPNNCEQGVEPTHGGRIELAKQYCLATQNSAGQLQYSLYIDEQYLGKNLFINTAHGTGNANIYYQYSSRPNKTNWDARSITDGNNESLKVTNLKTGWHYIHITTEQHFDGVSMQVSID</sequence>
<dbReference type="InterPro" id="IPR007280">
    <property type="entry name" value="Peptidase_C_arc/bac"/>
</dbReference>
<dbReference type="EMBL" id="AQGV01000015">
    <property type="protein sequence ID" value="MBE0370140.1"/>
    <property type="molecule type" value="Genomic_DNA"/>
</dbReference>
<evidence type="ECO:0000259" key="4">
    <source>
        <dbReference type="PROSITE" id="PS50093"/>
    </source>
</evidence>
<dbReference type="PANTHER" id="PTHR22953">
    <property type="entry name" value="ACID PHOSPHATASE RELATED"/>
    <property type="match status" value="1"/>
</dbReference>
<dbReference type="PROSITE" id="PS50093">
    <property type="entry name" value="PKD"/>
    <property type="match status" value="2"/>
</dbReference>
<dbReference type="PANTHER" id="PTHR22953:SF153">
    <property type="entry name" value="PURPLE ACID PHOSPHATASE"/>
    <property type="match status" value="1"/>
</dbReference>
<feature type="domain" description="PKD" evidence="4">
    <location>
        <begin position="453"/>
        <end position="541"/>
    </location>
</feature>
<organism evidence="5 6">
    <name type="scientific">Pseudoalteromonas aurantia 208</name>
    <dbReference type="NCBI Taxonomy" id="1314867"/>
    <lineage>
        <taxon>Bacteria</taxon>
        <taxon>Pseudomonadati</taxon>
        <taxon>Pseudomonadota</taxon>
        <taxon>Gammaproteobacteria</taxon>
        <taxon>Alteromonadales</taxon>
        <taxon>Pseudoalteromonadaceae</taxon>
        <taxon>Pseudoalteromonas</taxon>
    </lineage>
</organism>
<dbReference type="InterPro" id="IPR022409">
    <property type="entry name" value="PKD/Chitinase_dom"/>
</dbReference>
<dbReference type="InterPro" id="IPR039331">
    <property type="entry name" value="PAPs-like"/>
</dbReference>
<dbReference type="InterPro" id="IPR013783">
    <property type="entry name" value="Ig-like_fold"/>
</dbReference>
<feature type="domain" description="PKD" evidence="4">
    <location>
        <begin position="646"/>
        <end position="727"/>
    </location>
</feature>
<keyword evidence="2 3" id="KW-0732">Signal</keyword>
<comment type="cofactor">
    <cofactor evidence="1">
        <name>Ca(2+)</name>
        <dbReference type="ChEBI" id="CHEBI:29108"/>
    </cofactor>
</comment>
<accession>A0ABR9EGM3</accession>